<feature type="domain" description="Major facilitator superfamily (MFS) profile" evidence="7">
    <location>
        <begin position="18"/>
        <end position="115"/>
    </location>
</feature>
<dbReference type="GO" id="GO:0005351">
    <property type="term" value="F:carbohydrate:proton symporter activity"/>
    <property type="evidence" value="ECO:0007669"/>
    <property type="project" value="TreeGrafter"/>
</dbReference>
<dbReference type="Pfam" id="PF00083">
    <property type="entry name" value="Sugar_tr"/>
    <property type="match status" value="1"/>
</dbReference>
<dbReference type="Proteomes" id="UP000053342">
    <property type="component" value="Unassembled WGS sequence"/>
</dbReference>
<accession>A0A0D2CXE0</accession>
<dbReference type="HOGENOM" id="CLU_147570_0_0_1"/>
<dbReference type="InterPro" id="IPR050360">
    <property type="entry name" value="MFS_Sugar_Transporters"/>
</dbReference>
<dbReference type="GeneID" id="27363987"/>
<dbReference type="VEuPathDB" id="FungiDB:PV06_11913"/>
<sequence length="115" mass="12428">MGTKFWEKMSGAQLTFMVSLFISFGYFFEGYNQGNMGFVNTAPSYQRLMGVDNKLGVLDPTKEGGIVAIYYIGGIIGGFWGGQVADKYGRIKAMIVGCLWTVVGGSLMTAAQNLA</sequence>
<evidence type="ECO:0000256" key="4">
    <source>
        <dbReference type="ARBA" id="ARBA00022989"/>
    </source>
</evidence>
<keyword evidence="4 6" id="KW-1133">Transmembrane helix</keyword>
<gene>
    <name evidence="8" type="ORF">PV06_11913</name>
</gene>
<reference evidence="8 9" key="1">
    <citation type="submission" date="2015-01" db="EMBL/GenBank/DDBJ databases">
        <title>The Genome Sequence of Exophiala oligosperma CBS72588.</title>
        <authorList>
            <consortium name="The Broad Institute Genomics Platform"/>
            <person name="Cuomo C."/>
            <person name="de Hoog S."/>
            <person name="Gorbushina A."/>
            <person name="Stielow B."/>
            <person name="Teixiera M."/>
            <person name="Abouelleil A."/>
            <person name="Chapman S.B."/>
            <person name="Priest M."/>
            <person name="Young S.K."/>
            <person name="Wortman J."/>
            <person name="Nusbaum C."/>
            <person name="Birren B."/>
        </authorList>
    </citation>
    <scope>NUCLEOTIDE SEQUENCE [LARGE SCALE GENOMIC DNA]</scope>
    <source>
        <strain evidence="8 9">CBS 72588</strain>
    </source>
</reference>
<keyword evidence="9" id="KW-1185">Reference proteome</keyword>
<dbReference type="RefSeq" id="XP_016255964.1">
    <property type="nucleotide sequence ID" value="XM_016413659.1"/>
</dbReference>
<dbReference type="OrthoDB" id="2544694at2759"/>
<protein>
    <recommendedName>
        <fullName evidence="7">Major facilitator superfamily (MFS) profile domain-containing protein</fullName>
    </recommendedName>
</protein>
<feature type="transmembrane region" description="Helical" evidence="6">
    <location>
        <begin position="93"/>
        <end position="111"/>
    </location>
</feature>
<evidence type="ECO:0000256" key="6">
    <source>
        <dbReference type="SAM" id="Phobius"/>
    </source>
</evidence>
<organism evidence="8 9">
    <name type="scientific">Exophiala oligosperma</name>
    <dbReference type="NCBI Taxonomy" id="215243"/>
    <lineage>
        <taxon>Eukaryota</taxon>
        <taxon>Fungi</taxon>
        <taxon>Dikarya</taxon>
        <taxon>Ascomycota</taxon>
        <taxon>Pezizomycotina</taxon>
        <taxon>Eurotiomycetes</taxon>
        <taxon>Chaetothyriomycetidae</taxon>
        <taxon>Chaetothyriales</taxon>
        <taxon>Herpotrichiellaceae</taxon>
        <taxon>Exophiala</taxon>
    </lineage>
</organism>
<proteinExistence type="inferred from homology"/>
<evidence type="ECO:0000256" key="5">
    <source>
        <dbReference type="ARBA" id="ARBA00023136"/>
    </source>
</evidence>
<dbReference type="InterPro" id="IPR036259">
    <property type="entry name" value="MFS_trans_sf"/>
</dbReference>
<keyword evidence="5 6" id="KW-0472">Membrane</keyword>
<feature type="transmembrane region" description="Helical" evidence="6">
    <location>
        <begin position="12"/>
        <end position="28"/>
    </location>
</feature>
<dbReference type="SUPFAM" id="SSF103473">
    <property type="entry name" value="MFS general substrate transporter"/>
    <property type="match status" value="1"/>
</dbReference>
<dbReference type="GO" id="GO:0016020">
    <property type="term" value="C:membrane"/>
    <property type="evidence" value="ECO:0007669"/>
    <property type="project" value="UniProtKB-SubCell"/>
</dbReference>
<dbReference type="PANTHER" id="PTHR48022">
    <property type="entry name" value="PLASTIDIC GLUCOSE TRANSPORTER 4"/>
    <property type="match status" value="1"/>
</dbReference>
<dbReference type="PANTHER" id="PTHR48022:SF78">
    <property type="entry name" value="MONOSACCHARIDE TRANSPORTER, PUTATIVE (AFU_ORTHOLOGUE AFUA_2G02110)-RELATED"/>
    <property type="match status" value="1"/>
</dbReference>
<evidence type="ECO:0000259" key="7">
    <source>
        <dbReference type="PROSITE" id="PS50850"/>
    </source>
</evidence>
<comment type="similarity">
    <text evidence="2">Belongs to the major facilitator superfamily. Sugar transporter (TC 2.A.1.1) family.</text>
</comment>
<evidence type="ECO:0000313" key="9">
    <source>
        <dbReference type="Proteomes" id="UP000053342"/>
    </source>
</evidence>
<feature type="transmembrane region" description="Helical" evidence="6">
    <location>
        <begin position="64"/>
        <end position="81"/>
    </location>
</feature>
<dbReference type="AlphaFoldDB" id="A0A0D2CXE0"/>
<dbReference type="Gene3D" id="1.20.1250.20">
    <property type="entry name" value="MFS general substrate transporter like domains"/>
    <property type="match status" value="1"/>
</dbReference>
<dbReference type="InterPro" id="IPR020846">
    <property type="entry name" value="MFS_dom"/>
</dbReference>
<name>A0A0D2CXE0_9EURO</name>
<keyword evidence="3 6" id="KW-0812">Transmembrane</keyword>
<dbReference type="PROSITE" id="PS50850">
    <property type="entry name" value="MFS"/>
    <property type="match status" value="1"/>
</dbReference>
<evidence type="ECO:0000256" key="3">
    <source>
        <dbReference type="ARBA" id="ARBA00022692"/>
    </source>
</evidence>
<dbReference type="EMBL" id="KN847449">
    <property type="protein sequence ID" value="KIW35748.1"/>
    <property type="molecule type" value="Genomic_DNA"/>
</dbReference>
<evidence type="ECO:0000256" key="1">
    <source>
        <dbReference type="ARBA" id="ARBA00004141"/>
    </source>
</evidence>
<evidence type="ECO:0000313" key="8">
    <source>
        <dbReference type="EMBL" id="KIW35748.1"/>
    </source>
</evidence>
<dbReference type="InterPro" id="IPR005828">
    <property type="entry name" value="MFS_sugar_transport-like"/>
</dbReference>
<comment type="subcellular location">
    <subcellularLocation>
        <location evidence="1">Membrane</location>
        <topology evidence="1">Multi-pass membrane protein</topology>
    </subcellularLocation>
</comment>
<evidence type="ECO:0000256" key="2">
    <source>
        <dbReference type="ARBA" id="ARBA00010992"/>
    </source>
</evidence>